<dbReference type="Gene3D" id="1.20.58.2220">
    <property type="entry name" value="Formin, FH2 domain"/>
    <property type="match status" value="1"/>
</dbReference>
<dbReference type="OrthoDB" id="448608at2759"/>
<evidence type="ECO:0000256" key="1">
    <source>
        <dbReference type="SAM" id="MobiDB-lite"/>
    </source>
</evidence>
<gene>
    <name evidence="3" type="primary">forH</name>
    <name evidence="3" type="ORF">SPIL2461_LOCUS5093</name>
</gene>
<dbReference type="InterPro" id="IPR015425">
    <property type="entry name" value="FH2_Formin"/>
</dbReference>
<evidence type="ECO:0000313" key="3">
    <source>
        <dbReference type="EMBL" id="CAE7254983.1"/>
    </source>
</evidence>
<dbReference type="SUPFAM" id="SSF101447">
    <property type="entry name" value="Formin homology 2 domain (FH2 domain)"/>
    <property type="match status" value="1"/>
</dbReference>
<evidence type="ECO:0000313" key="4">
    <source>
        <dbReference type="Proteomes" id="UP000649617"/>
    </source>
</evidence>
<dbReference type="EMBL" id="CAJNIZ010007080">
    <property type="protein sequence ID" value="CAE7254983.1"/>
    <property type="molecule type" value="Genomic_DNA"/>
</dbReference>
<sequence>MAPAAIPANCTGHHSLAKSKETGLNDESQEPQADESVGTREAAGNVPKSRDAFKPQAIDDSPLVSDAADKQPERGPDDKAALCKGSHEDTCKDLGTATAAVKGKGKGKLPPPAVPKQKGEGKKGKGVAKGDRNAVKVEEEKLLMRKPEVIPSVQVKRVFWNPIHLRAHGSCTVWDAIDDENYYIDLEELERLFAEVRSPRGKMEEKGGEGKRVIRVFDEQRRRQICVMIARLPGDALKMVKEMDAQRLGRDEVELLLQNSPSAEEMQMLRRAQEENVIDENNVWDMAEDFMLSLLEVPRVQLRLKVWGFVNSFQEKFEHVAFDVAGVFYGCRCLLTSMRVRHLLGVALHAGNFLNGGTRRGRADGFAMEALLQLGTVKATQAAEQTLIHFIALQMEKQYPGELASLLSPGQEADWIRHAARRRIEDAAQESTALLGQAVQMLKTIRLVLEEDGESESIRPSEEKEDVLQHYSECLSMCVAELEALQGKLGLLNGKYDELCEWLHIDADRRKPSDELFGIWHRFLEDVKAARRLLQEKEEQELRRKRRPPLQRKRRQVRRSVTMPNFAPVEEPEPGAKAVRQVRQLRLNLSRELGEDASASSSELYAARAEDAEASSCDASHMEASSTTSSGEESMARDIQHKEQGTTATFGTSEKFQDVAAESPPLPDHSQQLQDCLNDFMQTLEEGTSDDLGPSEKFQDGKLEEQHRQSQRNDRRGSAFQCLTRERL</sequence>
<dbReference type="Pfam" id="PF02181">
    <property type="entry name" value="FH2"/>
    <property type="match status" value="1"/>
</dbReference>
<proteinExistence type="predicted"/>
<dbReference type="GO" id="GO:0030866">
    <property type="term" value="P:cortical actin cytoskeleton organization"/>
    <property type="evidence" value="ECO:0007669"/>
    <property type="project" value="TreeGrafter"/>
</dbReference>
<evidence type="ECO:0000259" key="2">
    <source>
        <dbReference type="PROSITE" id="PS51444"/>
    </source>
</evidence>
<feature type="region of interest" description="Disordered" evidence="1">
    <location>
        <begin position="1"/>
        <end position="85"/>
    </location>
</feature>
<feature type="region of interest" description="Disordered" evidence="1">
    <location>
        <begin position="680"/>
        <end position="728"/>
    </location>
</feature>
<reference evidence="3" key="1">
    <citation type="submission" date="2021-02" db="EMBL/GenBank/DDBJ databases">
        <authorList>
            <person name="Dougan E. K."/>
            <person name="Rhodes N."/>
            <person name="Thang M."/>
            <person name="Chan C."/>
        </authorList>
    </citation>
    <scope>NUCLEOTIDE SEQUENCE</scope>
</reference>
<dbReference type="Proteomes" id="UP000649617">
    <property type="component" value="Unassembled WGS sequence"/>
</dbReference>
<dbReference type="SMART" id="SM00498">
    <property type="entry name" value="FH2"/>
    <property type="match status" value="1"/>
</dbReference>
<dbReference type="GO" id="GO:0051015">
    <property type="term" value="F:actin filament binding"/>
    <property type="evidence" value="ECO:0007669"/>
    <property type="project" value="TreeGrafter"/>
</dbReference>
<dbReference type="GO" id="GO:0005856">
    <property type="term" value="C:cytoskeleton"/>
    <property type="evidence" value="ECO:0007669"/>
    <property type="project" value="TreeGrafter"/>
</dbReference>
<accession>A0A812LZ04</accession>
<name>A0A812LZ04_SYMPI</name>
<protein>
    <submittedName>
        <fullName evidence="3">ForH protein</fullName>
    </submittedName>
</protein>
<organism evidence="3 4">
    <name type="scientific">Symbiodinium pilosum</name>
    <name type="common">Dinoflagellate</name>
    <dbReference type="NCBI Taxonomy" id="2952"/>
    <lineage>
        <taxon>Eukaryota</taxon>
        <taxon>Sar</taxon>
        <taxon>Alveolata</taxon>
        <taxon>Dinophyceae</taxon>
        <taxon>Suessiales</taxon>
        <taxon>Symbiodiniaceae</taxon>
        <taxon>Symbiodinium</taxon>
    </lineage>
</organism>
<dbReference type="AlphaFoldDB" id="A0A812LZ04"/>
<feature type="region of interest" description="Disordered" evidence="1">
    <location>
        <begin position="538"/>
        <end position="579"/>
    </location>
</feature>
<feature type="compositionally biased region" description="Basic and acidic residues" evidence="1">
    <location>
        <begin position="697"/>
        <end position="717"/>
    </location>
</feature>
<feature type="domain" description="FH2" evidence="2">
    <location>
        <begin position="145"/>
        <end position="553"/>
    </location>
</feature>
<feature type="region of interest" description="Disordered" evidence="1">
    <location>
        <begin position="102"/>
        <end position="132"/>
    </location>
</feature>
<feature type="non-terminal residue" evidence="3">
    <location>
        <position position="728"/>
    </location>
</feature>
<comment type="caution">
    <text evidence="3">The sequence shown here is derived from an EMBL/GenBank/DDBJ whole genome shotgun (WGS) entry which is preliminary data.</text>
</comment>
<dbReference type="PANTHER" id="PTHR45920:SF7">
    <property type="entry name" value="FORMIN-G"/>
    <property type="match status" value="1"/>
</dbReference>
<feature type="compositionally biased region" description="Basic and acidic residues" evidence="1">
    <location>
        <begin position="117"/>
        <end position="132"/>
    </location>
</feature>
<feature type="compositionally biased region" description="Low complexity" evidence="1">
    <location>
        <begin position="614"/>
        <end position="633"/>
    </location>
</feature>
<feature type="region of interest" description="Disordered" evidence="1">
    <location>
        <begin position="613"/>
        <end position="639"/>
    </location>
</feature>
<dbReference type="GO" id="GO:0005737">
    <property type="term" value="C:cytoplasm"/>
    <property type="evidence" value="ECO:0007669"/>
    <property type="project" value="UniProtKB-ARBA"/>
</dbReference>
<feature type="compositionally biased region" description="Basic residues" evidence="1">
    <location>
        <begin position="543"/>
        <end position="558"/>
    </location>
</feature>
<keyword evidence="4" id="KW-1185">Reference proteome</keyword>
<feature type="compositionally biased region" description="Basic and acidic residues" evidence="1">
    <location>
        <begin position="67"/>
        <end position="85"/>
    </location>
</feature>
<dbReference type="PANTHER" id="PTHR45920">
    <property type="entry name" value="FORMIN HOMOLOGY 2 DOMAIN CONTAINING, ISOFORM I"/>
    <property type="match status" value="1"/>
</dbReference>
<dbReference type="PROSITE" id="PS51444">
    <property type="entry name" value="FH2"/>
    <property type="match status" value="1"/>
</dbReference>
<dbReference type="InterPro" id="IPR042201">
    <property type="entry name" value="FH2_Formin_sf"/>
</dbReference>